<keyword evidence="1" id="KW-0472">Membrane</keyword>
<accession>A0A2S3ZU72</accession>
<feature type="transmembrane region" description="Helical" evidence="1">
    <location>
        <begin position="85"/>
        <end position="107"/>
    </location>
</feature>
<evidence type="ECO:0000313" key="3">
    <source>
        <dbReference type="Proteomes" id="UP000237061"/>
    </source>
</evidence>
<dbReference type="OrthoDB" id="4957950at2"/>
<organism evidence="2 3">
    <name type="scientific">Arthrobacter glacialis</name>
    <dbReference type="NCBI Taxonomy" id="1664"/>
    <lineage>
        <taxon>Bacteria</taxon>
        <taxon>Bacillati</taxon>
        <taxon>Actinomycetota</taxon>
        <taxon>Actinomycetes</taxon>
        <taxon>Micrococcales</taxon>
        <taxon>Micrococcaceae</taxon>
        <taxon>Arthrobacter</taxon>
    </lineage>
</organism>
<feature type="transmembrane region" description="Helical" evidence="1">
    <location>
        <begin position="49"/>
        <end position="64"/>
    </location>
</feature>
<dbReference type="AlphaFoldDB" id="A0A2S3ZU72"/>
<protein>
    <submittedName>
        <fullName evidence="2">Uncharacterized protein</fullName>
    </submittedName>
</protein>
<gene>
    <name evidence="2" type="ORF">CVS27_16050</name>
</gene>
<feature type="transmembrane region" description="Helical" evidence="1">
    <location>
        <begin position="25"/>
        <end position="43"/>
    </location>
</feature>
<evidence type="ECO:0000256" key="1">
    <source>
        <dbReference type="SAM" id="Phobius"/>
    </source>
</evidence>
<keyword evidence="1" id="KW-1133">Transmembrane helix</keyword>
<keyword evidence="3" id="KW-1185">Reference proteome</keyword>
<dbReference type="RefSeq" id="WP_103466853.1">
    <property type="nucleotide sequence ID" value="NZ_PPXC01000014.1"/>
</dbReference>
<name>A0A2S3ZU72_ARTGL</name>
<keyword evidence="1" id="KW-0812">Transmembrane</keyword>
<evidence type="ECO:0000313" key="2">
    <source>
        <dbReference type="EMBL" id="POH72397.1"/>
    </source>
</evidence>
<reference evidence="2 3" key="1">
    <citation type="submission" date="2018-01" db="EMBL/GenBank/DDBJ databases">
        <title>Arthrobacter sp. nov., from glaciers in China.</title>
        <authorList>
            <person name="Liu Q."/>
            <person name="Xin Y.-H."/>
        </authorList>
    </citation>
    <scope>NUCLEOTIDE SEQUENCE [LARGE SCALE GENOMIC DNA]</scope>
    <source>
        <strain evidence="2 3">HLT2-12-2</strain>
    </source>
</reference>
<dbReference type="Proteomes" id="UP000237061">
    <property type="component" value="Unassembled WGS sequence"/>
</dbReference>
<sequence length="149" mass="16428">MIARAIVFLRGDYFAVKWVRRTSRFLYAVVGAVIFIAVAIQFFEPRAGFAYYPAFAGLFLGNLFREEQQPPVNQGTRLPTRRSMIVVAMVLCVAAIGATVWTVLAILADAGTLVNSLIFASTLLWAGGFLAVARLDGLYLAPRRAQNRQ</sequence>
<feature type="transmembrane region" description="Helical" evidence="1">
    <location>
        <begin position="113"/>
        <end position="133"/>
    </location>
</feature>
<dbReference type="EMBL" id="PPXC01000014">
    <property type="protein sequence ID" value="POH72397.1"/>
    <property type="molecule type" value="Genomic_DNA"/>
</dbReference>
<proteinExistence type="predicted"/>
<comment type="caution">
    <text evidence="2">The sequence shown here is derived from an EMBL/GenBank/DDBJ whole genome shotgun (WGS) entry which is preliminary data.</text>
</comment>